<keyword evidence="1" id="KW-0479">Metal-binding</keyword>
<protein>
    <recommendedName>
        <fullName evidence="1">Telomerase reverse transcriptase</fullName>
        <ecNumber evidence="1">2.7.7.49</ecNumber>
    </recommendedName>
    <alternativeName>
        <fullName evidence="1">Telomerase catalytic subunit</fullName>
    </alternativeName>
</protein>
<comment type="function">
    <text evidence="1">Telomerase is a ribonucleoprotein enzyme essential for the replication of chromosome termini in most eukaryotes. It elongates telomeres. It is a reverse transcriptase that adds simple sequence repeats to chromosome ends by copying a template sequence within the RNA component of the enzyme.</text>
</comment>
<keyword evidence="1" id="KW-0460">Magnesium</keyword>
<accession>A0AAW0C6A2</accession>
<dbReference type="Proteomes" id="UP001362999">
    <property type="component" value="Unassembled WGS sequence"/>
</dbReference>
<dbReference type="AlphaFoldDB" id="A0AAW0C6A2"/>
<name>A0AAW0C6A2_9AGAR</name>
<dbReference type="GO" id="GO:0003720">
    <property type="term" value="F:telomerase activity"/>
    <property type="evidence" value="ECO:0007669"/>
    <property type="project" value="InterPro"/>
</dbReference>
<gene>
    <name evidence="4" type="ORF">R3P38DRAFT_789172</name>
</gene>
<dbReference type="GO" id="GO:0042162">
    <property type="term" value="F:telomeric DNA binding"/>
    <property type="evidence" value="ECO:0007669"/>
    <property type="project" value="TreeGrafter"/>
</dbReference>
<keyword evidence="1" id="KW-0808">Transferase</keyword>
<dbReference type="EC" id="2.7.7.49" evidence="1"/>
<proteinExistence type="inferred from homology"/>
<keyword evidence="1" id="KW-0539">Nucleus</keyword>
<feature type="domain" description="Telomerase reverse transcriptase TEN" evidence="3">
    <location>
        <begin position="5"/>
        <end position="99"/>
    </location>
</feature>
<dbReference type="GO" id="GO:0000333">
    <property type="term" value="C:telomerase catalytic core complex"/>
    <property type="evidence" value="ECO:0007669"/>
    <property type="project" value="TreeGrafter"/>
</dbReference>
<dbReference type="GO" id="GO:0007004">
    <property type="term" value="P:telomere maintenance via telomerase"/>
    <property type="evidence" value="ECO:0007669"/>
    <property type="project" value="TreeGrafter"/>
</dbReference>
<comment type="caution">
    <text evidence="4">The sequence shown here is derived from an EMBL/GenBank/DDBJ whole genome shotgun (WGS) entry which is preliminary data.</text>
</comment>
<keyword evidence="1" id="KW-0548">Nucleotidyltransferase</keyword>
<comment type="similarity">
    <text evidence="1">Belongs to the reverse transcriptase family. Telomerase subfamily.</text>
</comment>
<reference evidence="4 5" key="1">
    <citation type="journal article" date="2024" name="J Genomics">
        <title>Draft genome sequencing and assembly of Favolaschia claudopus CIRM-BRFM 2984 isolated from oak limbs.</title>
        <authorList>
            <person name="Navarro D."/>
            <person name="Drula E."/>
            <person name="Chaduli D."/>
            <person name="Cazenave R."/>
            <person name="Ahrendt S."/>
            <person name="Wang J."/>
            <person name="Lipzen A."/>
            <person name="Daum C."/>
            <person name="Barry K."/>
            <person name="Grigoriev I.V."/>
            <person name="Favel A."/>
            <person name="Rosso M.N."/>
            <person name="Martin F."/>
        </authorList>
    </citation>
    <scope>NUCLEOTIDE SEQUENCE [LARGE SCALE GENOMIC DNA]</scope>
    <source>
        <strain evidence="4 5">CIRM-BRFM 2984</strain>
    </source>
</reference>
<keyword evidence="5" id="KW-1185">Reference proteome</keyword>
<dbReference type="EMBL" id="JAWWNJ010000023">
    <property type="protein sequence ID" value="KAK7033241.1"/>
    <property type="molecule type" value="Genomic_DNA"/>
</dbReference>
<dbReference type="GO" id="GO:0070034">
    <property type="term" value="F:telomerase RNA binding"/>
    <property type="evidence" value="ECO:0007669"/>
    <property type="project" value="TreeGrafter"/>
</dbReference>
<evidence type="ECO:0000259" key="3">
    <source>
        <dbReference type="Pfam" id="PF11474"/>
    </source>
</evidence>
<feature type="region of interest" description="Disordered" evidence="2">
    <location>
        <begin position="268"/>
        <end position="308"/>
    </location>
</feature>
<dbReference type="PANTHER" id="PTHR12066">
    <property type="entry name" value="TELOMERASE REVERSE TRANSCRIPTASE"/>
    <property type="match status" value="1"/>
</dbReference>
<evidence type="ECO:0000313" key="5">
    <source>
        <dbReference type="Proteomes" id="UP001362999"/>
    </source>
</evidence>
<dbReference type="InterPro" id="IPR049915">
    <property type="entry name" value="TERT_TEN"/>
</dbReference>
<keyword evidence="1" id="KW-0158">Chromosome</keyword>
<comment type="catalytic activity">
    <reaction evidence="1">
        <text>DNA(n) + a 2'-deoxyribonucleoside 5'-triphosphate = DNA(n+1) + diphosphate</text>
        <dbReference type="Rhea" id="RHEA:22508"/>
        <dbReference type="Rhea" id="RHEA-COMP:17339"/>
        <dbReference type="Rhea" id="RHEA-COMP:17340"/>
        <dbReference type="ChEBI" id="CHEBI:33019"/>
        <dbReference type="ChEBI" id="CHEBI:61560"/>
        <dbReference type="ChEBI" id="CHEBI:173112"/>
        <dbReference type="EC" id="2.7.7.49"/>
    </reaction>
</comment>
<dbReference type="PANTHER" id="PTHR12066:SF0">
    <property type="entry name" value="TELOMERASE REVERSE TRANSCRIPTASE"/>
    <property type="match status" value="1"/>
</dbReference>
<sequence length="377" mass="42342">MSNISEVVDRAIEKLLKSSAKTSRQNVITAGYTLDDRKGRNITSAFLNTHVNTNIVALQAPEWATLLERIGTDAMLHLLTDTSIFITLPNDCFCQLVGEPIIYIHLDDLRLKIPADQPIMQRPAKRALPFSEEGLRGPTKRAKLSRAGFSSATAVGSKTHELPPSKVLLVRGRLFYGRAMLQWHSKEIAVGLPPKRNDLLLFFSLSFSHGRFFSNTKKMYSIDCIRRKRTCLSRMWIQTHGSRWTTRGTSQNMCLLGNMASQVHLDLRPANTSRSGSPTSPTERLKSRGRSKRQNDSRKSLGCSKSCSGGTANVDTGCYETTPVHPKSKRSSGRRLTAMVSLNLSRSTRPRLLVHKNLFRGMMRLLIRMGIRFCLWV</sequence>
<evidence type="ECO:0000256" key="1">
    <source>
        <dbReference type="RuleBase" id="RU365061"/>
    </source>
</evidence>
<keyword evidence="1" id="KW-0779">Telomere</keyword>
<dbReference type="GO" id="GO:0000781">
    <property type="term" value="C:chromosome, telomeric region"/>
    <property type="evidence" value="ECO:0007669"/>
    <property type="project" value="UniProtKB-SubCell"/>
</dbReference>
<organism evidence="4 5">
    <name type="scientific">Favolaschia claudopus</name>
    <dbReference type="NCBI Taxonomy" id="2862362"/>
    <lineage>
        <taxon>Eukaryota</taxon>
        <taxon>Fungi</taxon>
        <taxon>Dikarya</taxon>
        <taxon>Basidiomycota</taxon>
        <taxon>Agaricomycotina</taxon>
        <taxon>Agaricomycetes</taxon>
        <taxon>Agaricomycetidae</taxon>
        <taxon>Agaricales</taxon>
        <taxon>Marasmiineae</taxon>
        <taxon>Mycenaceae</taxon>
        <taxon>Favolaschia</taxon>
    </lineage>
</organism>
<dbReference type="Pfam" id="PF11474">
    <property type="entry name" value="TEN_TERT"/>
    <property type="match status" value="1"/>
</dbReference>
<dbReference type="GO" id="GO:0046872">
    <property type="term" value="F:metal ion binding"/>
    <property type="evidence" value="ECO:0007669"/>
    <property type="project" value="UniProtKB-KW"/>
</dbReference>
<keyword evidence="1" id="KW-0695">RNA-directed DNA polymerase</keyword>
<evidence type="ECO:0000313" key="4">
    <source>
        <dbReference type="EMBL" id="KAK7033241.1"/>
    </source>
</evidence>
<comment type="subcellular location">
    <subcellularLocation>
        <location evidence="1">Nucleus</location>
    </subcellularLocation>
    <subcellularLocation>
        <location evidence="1">Chromosome</location>
        <location evidence="1">Telomere</location>
    </subcellularLocation>
</comment>
<evidence type="ECO:0000256" key="2">
    <source>
        <dbReference type="SAM" id="MobiDB-lite"/>
    </source>
</evidence>
<feature type="compositionally biased region" description="Polar residues" evidence="2">
    <location>
        <begin position="270"/>
        <end position="282"/>
    </location>
</feature>
<dbReference type="InterPro" id="IPR003545">
    <property type="entry name" value="Telomerase_RT"/>
</dbReference>